<keyword evidence="12 14" id="KW-0961">Cell wall biogenesis/degradation</keyword>
<keyword evidence="5 14" id="KW-0436">Ligase</keyword>
<evidence type="ECO:0000256" key="13">
    <source>
        <dbReference type="ARBA" id="ARBA00047833"/>
    </source>
</evidence>
<dbReference type="Pfam" id="PF08245">
    <property type="entry name" value="Mur_ligase_M"/>
    <property type="match status" value="1"/>
</dbReference>
<evidence type="ECO:0000256" key="10">
    <source>
        <dbReference type="ARBA" id="ARBA00022984"/>
    </source>
</evidence>
<dbReference type="NCBIfam" id="TIGR01082">
    <property type="entry name" value="murC"/>
    <property type="match status" value="1"/>
</dbReference>
<dbReference type="GO" id="GO:0008763">
    <property type="term" value="F:UDP-N-acetylmuramate-L-alanine ligase activity"/>
    <property type="evidence" value="ECO:0007669"/>
    <property type="project" value="UniProtKB-UniRule"/>
</dbReference>
<keyword evidence="9 14" id="KW-0133">Cell shape</keyword>
<evidence type="ECO:0000256" key="5">
    <source>
        <dbReference type="ARBA" id="ARBA00022598"/>
    </source>
</evidence>
<protein>
    <recommendedName>
        <fullName evidence="3 14">UDP-N-acetylmuramate--L-alanine ligase</fullName>
        <ecNumber evidence="3 14">6.3.2.8</ecNumber>
    </recommendedName>
    <alternativeName>
        <fullName evidence="14">UDP-N-acetylmuramoyl-L-alanine synthetase</fullName>
    </alternativeName>
</protein>
<dbReference type="Proteomes" id="UP000644115">
    <property type="component" value="Unassembled WGS sequence"/>
</dbReference>
<keyword evidence="6 14" id="KW-0132">Cell division</keyword>
<comment type="similarity">
    <text evidence="14">Belongs to the MurCDEF family.</text>
</comment>
<name>A0A923NHH7_9FIRM</name>
<feature type="binding site" evidence="14">
    <location>
        <begin position="117"/>
        <end position="123"/>
    </location>
    <ligand>
        <name>ATP</name>
        <dbReference type="ChEBI" id="CHEBI:30616"/>
    </ligand>
</feature>
<keyword evidence="20" id="KW-1185">Reference proteome</keyword>
<dbReference type="AlphaFoldDB" id="A0A923NHH7"/>
<dbReference type="Gene3D" id="3.40.1190.10">
    <property type="entry name" value="Mur-like, catalytic domain"/>
    <property type="match status" value="1"/>
</dbReference>
<dbReference type="GO" id="GO:0008360">
    <property type="term" value="P:regulation of cell shape"/>
    <property type="evidence" value="ECO:0007669"/>
    <property type="project" value="UniProtKB-KW"/>
</dbReference>
<reference evidence="19" key="1">
    <citation type="submission" date="2020-08" db="EMBL/GenBank/DDBJ databases">
        <authorList>
            <person name="Liu C."/>
            <person name="Sun Q."/>
        </authorList>
    </citation>
    <scope>NUCLEOTIDE SEQUENCE</scope>
    <source>
        <strain evidence="19">BX16</strain>
    </source>
</reference>
<dbReference type="Pfam" id="PF02875">
    <property type="entry name" value="Mur_ligase_C"/>
    <property type="match status" value="1"/>
</dbReference>
<evidence type="ECO:0000256" key="14">
    <source>
        <dbReference type="HAMAP-Rule" id="MF_00046"/>
    </source>
</evidence>
<dbReference type="GO" id="GO:0051301">
    <property type="term" value="P:cell division"/>
    <property type="evidence" value="ECO:0007669"/>
    <property type="project" value="UniProtKB-KW"/>
</dbReference>
<dbReference type="Gene3D" id="3.90.190.20">
    <property type="entry name" value="Mur ligase, C-terminal domain"/>
    <property type="match status" value="1"/>
</dbReference>
<dbReference type="InterPro" id="IPR036615">
    <property type="entry name" value="Mur_ligase_C_dom_sf"/>
</dbReference>
<evidence type="ECO:0000256" key="15">
    <source>
        <dbReference type="SAM" id="Phobius"/>
    </source>
</evidence>
<evidence type="ECO:0000256" key="4">
    <source>
        <dbReference type="ARBA" id="ARBA00022490"/>
    </source>
</evidence>
<dbReference type="EMBL" id="JACRWC010000109">
    <property type="protein sequence ID" value="MBC6000185.1"/>
    <property type="molecule type" value="Genomic_DNA"/>
</dbReference>
<evidence type="ECO:0000256" key="9">
    <source>
        <dbReference type="ARBA" id="ARBA00022960"/>
    </source>
</evidence>
<dbReference type="SUPFAM" id="SSF53244">
    <property type="entry name" value="MurD-like peptide ligases, peptide-binding domain"/>
    <property type="match status" value="1"/>
</dbReference>
<dbReference type="PANTHER" id="PTHR43445:SF3">
    <property type="entry name" value="UDP-N-ACETYLMURAMATE--L-ALANINE LIGASE"/>
    <property type="match status" value="1"/>
</dbReference>
<dbReference type="Pfam" id="PF01225">
    <property type="entry name" value="Mur_ligase"/>
    <property type="match status" value="1"/>
</dbReference>
<evidence type="ECO:0000256" key="7">
    <source>
        <dbReference type="ARBA" id="ARBA00022741"/>
    </source>
</evidence>
<feature type="domain" description="Mur ligase C-terminal" evidence="17">
    <location>
        <begin position="316"/>
        <end position="448"/>
    </location>
</feature>
<accession>A0A923NHH7</accession>
<comment type="pathway">
    <text evidence="2 14">Cell wall biogenesis; peptidoglycan biosynthesis.</text>
</comment>
<dbReference type="SUPFAM" id="SSF53623">
    <property type="entry name" value="MurD-like peptide ligases, catalytic domain"/>
    <property type="match status" value="1"/>
</dbReference>
<keyword evidence="10 14" id="KW-0573">Peptidoglycan synthesis</keyword>
<dbReference type="Gene3D" id="3.40.50.720">
    <property type="entry name" value="NAD(P)-binding Rossmann-like Domain"/>
    <property type="match status" value="1"/>
</dbReference>
<dbReference type="GO" id="GO:0005737">
    <property type="term" value="C:cytoplasm"/>
    <property type="evidence" value="ECO:0007669"/>
    <property type="project" value="UniProtKB-SubCell"/>
</dbReference>
<comment type="function">
    <text evidence="14">Cell wall formation.</text>
</comment>
<keyword evidence="4 14" id="KW-0963">Cytoplasm</keyword>
<dbReference type="SUPFAM" id="SSF51984">
    <property type="entry name" value="MurCD N-terminal domain"/>
    <property type="match status" value="1"/>
</dbReference>
<evidence type="ECO:0000256" key="1">
    <source>
        <dbReference type="ARBA" id="ARBA00004496"/>
    </source>
</evidence>
<keyword evidence="15" id="KW-0472">Membrane</keyword>
<evidence type="ECO:0000259" key="17">
    <source>
        <dbReference type="Pfam" id="PF02875"/>
    </source>
</evidence>
<keyword evidence="15" id="KW-0812">Transmembrane</keyword>
<dbReference type="InterPro" id="IPR050061">
    <property type="entry name" value="MurCDEF_pg_biosynth"/>
</dbReference>
<proteinExistence type="inferred from homology"/>
<dbReference type="InterPro" id="IPR036565">
    <property type="entry name" value="Mur-like_cat_sf"/>
</dbReference>
<comment type="caution">
    <text evidence="19">The sequence shown here is derived from an EMBL/GenBank/DDBJ whole genome shotgun (WGS) entry which is preliminary data.</text>
</comment>
<dbReference type="GO" id="GO:0009252">
    <property type="term" value="P:peptidoglycan biosynthetic process"/>
    <property type="evidence" value="ECO:0007669"/>
    <property type="project" value="UniProtKB-UniRule"/>
</dbReference>
<keyword evidence="7 14" id="KW-0547">Nucleotide-binding</keyword>
<evidence type="ECO:0000256" key="2">
    <source>
        <dbReference type="ARBA" id="ARBA00004752"/>
    </source>
</evidence>
<dbReference type="InterPro" id="IPR000713">
    <property type="entry name" value="Mur_ligase_N"/>
</dbReference>
<dbReference type="PANTHER" id="PTHR43445">
    <property type="entry name" value="UDP-N-ACETYLMURAMATE--L-ALANINE LIGASE-RELATED"/>
    <property type="match status" value="1"/>
</dbReference>
<keyword evidence="11 14" id="KW-0131">Cell cycle</keyword>
<dbReference type="GO" id="GO:0071555">
    <property type="term" value="P:cell wall organization"/>
    <property type="evidence" value="ECO:0007669"/>
    <property type="project" value="UniProtKB-KW"/>
</dbReference>
<comment type="subcellular location">
    <subcellularLocation>
        <location evidence="1 14">Cytoplasm</location>
    </subcellularLocation>
</comment>
<evidence type="ECO:0000256" key="6">
    <source>
        <dbReference type="ARBA" id="ARBA00022618"/>
    </source>
</evidence>
<evidence type="ECO:0000313" key="19">
    <source>
        <dbReference type="EMBL" id="MBC6000185.1"/>
    </source>
</evidence>
<evidence type="ECO:0000256" key="12">
    <source>
        <dbReference type="ARBA" id="ARBA00023316"/>
    </source>
</evidence>
<keyword evidence="8 14" id="KW-0067">ATP-binding</keyword>
<dbReference type="InterPro" id="IPR013221">
    <property type="entry name" value="Mur_ligase_cen"/>
</dbReference>
<evidence type="ECO:0000256" key="8">
    <source>
        <dbReference type="ARBA" id="ARBA00022840"/>
    </source>
</evidence>
<dbReference type="HAMAP" id="MF_00046">
    <property type="entry name" value="MurC"/>
    <property type="match status" value="1"/>
</dbReference>
<evidence type="ECO:0000256" key="3">
    <source>
        <dbReference type="ARBA" id="ARBA00012211"/>
    </source>
</evidence>
<dbReference type="GO" id="GO:0005524">
    <property type="term" value="F:ATP binding"/>
    <property type="evidence" value="ECO:0007669"/>
    <property type="project" value="UniProtKB-UniRule"/>
</dbReference>
<keyword evidence="15" id="KW-1133">Transmembrane helix</keyword>
<gene>
    <name evidence="14 19" type="primary">murC</name>
    <name evidence="19" type="ORF">H8876_09255</name>
</gene>
<organism evidence="19 20">
    <name type="scientific">Lentihominibacter faecis</name>
    <dbReference type="NCBI Taxonomy" id="2764712"/>
    <lineage>
        <taxon>Bacteria</taxon>
        <taxon>Bacillati</taxon>
        <taxon>Bacillota</taxon>
        <taxon>Clostridia</taxon>
        <taxon>Peptostreptococcales</taxon>
        <taxon>Anaerovoracaceae</taxon>
        <taxon>Lentihominibacter</taxon>
    </lineage>
</organism>
<evidence type="ECO:0000259" key="16">
    <source>
        <dbReference type="Pfam" id="PF01225"/>
    </source>
</evidence>
<evidence type="ECO:0000313" key="20">
    <source>
        <dbReference type="Proteomes" id="UP000644115"/>
    </source>
</evidence>
<dbReference type="InterPro" id="IPR004101">
    <property type="entry name" value="Mur_ligase_C"/>
</dbReference>
<evidence type="ECO:0000256" key="11">
    <source>
        <dbReference type="ARBA" id="ARBA00023306"/>
    </source>
</evidence>
<feature type="domain" description="Mur ligase N-terminal catalytic" evidence="16">
    <location>
        <begin position="11"/>
        <end position="109"/>
    </location>
</feature>
<dbReference type="EC" id="6.3.2.8" evidence="3 14"/>
<feature type="domain" description="Mur ligase central" evidence="18">
    <location>
        <begin position="115"/>
        <end position="293"/>
    </location>
</feature>
<sequence length="464" mass="51034">MIMINLPDYKKIHCIGIGGIGLSAVAEILMARGYDISGSDMRESDMTAKLAHDGAQIYIGHKAENVEGKDLIIYSSAISMENPELAKAKELGIPAVTRAQALGALMAEYDSSIAISGTHGKTTTTSMVSLILKNAHKEPTILVGGNLPEINGNVYVGQNDYFVTEACEYMDSFLNLKPKIEIILNIDSDHLDYFKDVEHIAKSFDKFAKLVPQNGAVIAYDANPFVKSVISGLPNAITFGLSESCDYYASDINFNNDGMPQFHVNHGGKALCQIELAVPGEHNILNALAAFACCHIQGVSVEDIVKTLDGYTGTQRRFDLLGETSTGIRIVDDYAHHPTEIKATLAAVRNMKHNTLWCLFQPHTYTRTMALLDDFATAFDEADKVVLAEIYAAREKNIHKISSKTLMNKIKEHDPGKDVYFFEDFEEIASFVYNNAQEGDLVITMGAGDIYKVGEMILDKDKNR</sequence>
<dbReference type="InterPro" id="IPR005758">
    <property type="entry name" value="UDP-N-AcMur_Ala_ligase_MurC"/>
</dbReference>
<evidence type="ECO:0000259" key="18">
    <source>
        <dbReference type="Pfam" id="PF08245"/>
    </source>
</evidence>
<feature type="transmembrane region" description="Helical" evidence="15">
    <location>
        <begin position="12"/>
        <end position="34"/>
    </location>
</feature>
<comment type="catalytic activity">
    <reaction evidence="13 14">
        <text>UDP-N-acetyl-alpha-D-muramate + L-alanine + ATP = UDP-N-acetyl-alpha-D-muramoyl-L-alanine + ADP + phosphate + H(+)</text>
        <dbReference type="Rhea" id="RHEA:23372"/>
        <dbReference type="ChEBI" id="CHEBI:15378"/>
        <dbReference type="ChEBI" id="CHEBI:30616"/>
        <dbReference type="ChEBI" id="CHEBI:43474"/>
        <dbReference type="ChEBI" id="CHEBI:57972"/>
        <dbReference type="ChEBI" id="CHEBI:70757"/>
        <dbReference type="ChEBI" id="CHEBI:83898"/>
        <dbReference type="ChEBI" id="CHEBI:456216"/>
        <dbReference type="EC" id="6.3.2.8"/>
    </reaction>
</comment>